<dbReference type="EMBL" id="CP009044">
    <property type="protein sequence ID" value="AII15544.1"/>
    <property type="molecule type" value="Genomic_DNA"/>
</dbReference>
<keyword evidence="2" id="KW-1185">Reference proteome</keyword>
<dbReference type="AlphaFoldDB" id="A0A076FI62"/>
<sequence length="129" mass="14457">MENNSFFDDKQNKAFANMRKGGQVLEATQGIDDFIFIDPRGDGEILNGVLEVAKAAGRSDEMIVLSFANDECKRAYEIGRKFAQDGNFFKKDGVPAELIELLKTVKTDRVEIERSYTDGKLSVIEEAQE</sequence>
<dbReference type="KEGG" id="caj:CIG1485E_a0019"/>
<dbReference type="RefSeq" id="WP_041572672.1">
    <property type="nucleotide sequence ID" value="NZ_CP009044.1"/>
</dbReference>
<geneLocation type="plasmid" evidence="1 2">
    <name>pCIG1485E</name>
</geneLocation>
<gene>
    <name evidence="1" type="ORF">CIG1485E_a0019</name>
</gene>
<dbReference type="HOGENOM" id="CLU_1944745_0_0_7"/>
<accession>A0A076FI62</accession>
<protein>
    <submittedName>
        <fullName evidence="1">Uncharacterized protein</fullName>
    </submittedName>
</protein>
<organism evidence="1 2">
    <name type="scientific">Campylobacter iguaniorum</name>
    <dbReference type="NCBI Taxonomy" id="1244531"/>
    <lineage>
        <taxon>Bacteria</taxon>
        <taxon>Pseudomonadati</taxon>
        <taxon>Campylobacterota</taxon>
        <taxon>Epsilonproteobacteria</taxon>
        <taxon>Campylobacterales</taxon>
        <taxon>Campylobacteraceae</taxon>
        <taxon>Campylobacter</taxon>
    </lineage>
</organism>
<reference evidence="1 2" key="1">
    <citation type="journal article" date="2014" name="Genome Announc.">
        <title>Complete Genome Sequence of Campylobacter iguaniorum Strain 1485ET, Isolated from a Bearded Dragon (Pogona vitticeps).</title>
        <authorList>
            <person name="Gilbert M.J."/>
            <person name="Miller W.G."/>
            <person name="Yee E."/>
            <person name="Kik M."/>
            <person name="Wagenaar J.A."/>
            <person name="Duim B."/>
        </authorList>
    </citation>
    <scope>NUCLEOTIDE SEQUENCE [LARGE SCALE GENOMIC DNA]</scope>
    <source>
        <strain evidence="1 2">1485E</strain>
        <plasmid evidence="1">pCIG1485E</plasmid>
    </source>
</reference>
<keyword evidence="1" id="KW-0614">Plasmid</keyword>
<evidence type="ECO:0000313" key="1">
    <source>
        <dbReference type="EMBL" id="AII15544.1"/>
    </source>
</evidence>
<dbReference type="Proteomes" id="UP000028486">
    <property type="component" value="Plasmid pCIG1485E"/>
</dbReference>
<evidence type="ECO:0000313" key="2">
    <source>
        <dbReference type="Proteomes" id="UP000028486"/>
    </source>
</evidence>
<proteinExistence type="predicted"/>
<name>A0A076FI62_9BACT</name>